<evidence type="ECO:0000313" key="1">
    <source>
        <dbReference type="EMBL" id="RNJ51106.1"/>
    </source>
</evidence>
<comment type="caution">
    <text evidence="1">The sequence shown here is derived from an EMBL/GenBank/DDBJ whole genome shotgun (WGS) entry which is preliminary data.</text>
</comment>
<dbReference type="EMBL" id="QWDD01000001">
    <property type="protein sequence ID" value="RNJ51106.1"/>
    <property type="molecule type" value="Genomic_DNA"/>
</dbReference>
<dbReference type="AlphaFoldDB" id="A0A3M9XTY7"/>
<dbReference type="RefSeq" id="WP_123176985.1">
    <property type="nucleotide sequence ID" value="NZ_QWDD01000001.1"/>
</dbReference>
<organism evidence="1 2">
    <name type="scientific">Methylocystis hirsuta</name>
    <dbReference type="NCBI Taxonomy" id="369798"/>
    <lineage>
        <taxon>Bacteria</taxon>
        <taxon>Pseudomonadati</taxon>
        <taxon>Pseudomonadota</taxon>
        <taxon>Alphaproteobacteria</taxon>
        <taxon>Hyphomicrobiales</taxon>
        <taxon>Methylocystaceae</taxon>
        <taxon>Methylocystis</taxon>
    </lineage>
</organism>
<dbReference type="OrthoDB" id="7838592at2"/>
<keyword evidence="2" id="KW-1185">Reference proteome</keyword>
<sequence>MKNSHVKNTVGPWARQKLDGLEAYLDAYTTALSKQKFDLYYIDAFAGSGKSRLRGSSDDDDLRNSPFLDEAFGASEVEFIEGSPRRALGLSRPFKKYFFFDAEPVRAQILETVGKEYPGREFLVEIGDGNELIRSLLPRIDSPATRGVAFLDPYGQHLHWRTIEALAATKRFEVIINFPLGMAINRLITRSGDIPANWRRDLDACFGGNDWDRLVYDDTPTLFGDTERQKAENAGQRLLEYYLGRLKEIFGHAATPSLVRNTRGAPIYYMLWAGPHPLGLKIADHVLKLGERIASSRKKT</sequence>
<dbReference type="SUPFAM" id="SSF53335">
    <property type="entry name" value="S-adenosyl-L-methionine-dependent methyltransferases"/>
    <property type="match status" value="1"/>
</dbReference>
<dbReference type="NCBIfam" id="TIGR04474">
    <property type="entry name" value="tcm_partner"/>
    <property type="match status" value="1"/>
</dbReference>
<dbReference type="Proteomes" id="UP000268623">
    <property type="component" value="Unassembled WGS sequence"/>
</dbReference>
<reference evidence="1 2" key="1">
    <citation type="submission" date="2018-08" db="EMBL/GenBank/DDBJ databases">
        <title>Genome sequence of Methylocystis hirsuta CSC1, a methanotroph able to accumulate PHAs.</title>
        <authorList>
            <person name="Bordel S."/>
            <person name="Rodriguez E."/>
            <person name="Gancedo J."/>
            <person name="Munoz R."/>
        </authorList>
    </citation>
    <scope>NUCLEOTIDE SEQUENCE [LARGE SCALE GENOMIC DNA]</scope>
    <source>
        <strain evidence="1 2">CSC1</strain>
    </source>
</reference>
<name>A0A3M9XTY7_9HYPH</name>
<gene>
    <name evidence="1" type="primary">tcmP</name>
    <name evidence="1" type="ORF">D1O30_17385</name>
</gene>
<accession>A0A3M9XTY7</accession>
<proteinExistence type="predicted"/>
<dbReference type="InterPro" id="IPR031009">
    <property type="entry name" value="Tcm_partner"/>
</dbReference>
<evidence type="ECO:0000313" key="2">
    <source>
        <dbReference type="Proteomes" id="UP000268623"/>
    </source>
</evidence>
<dbReference type="InterPro" id="IPR029063">
    <property type="entry name" value="SAM-dependent_MTases_sf"/>
</dbReference>
<dbReference type="Gene3D" id="3.40.50.150">
    <property type="entry name" value="Vaccinia Virus protein VP39"/>
    <property type="match status" value="1"/>
</dbReference>
<protein>
    <submittedName>
        <fullName evidence="1">Three-Cys-motif partner protein TcmP</fullName>
    </submittedName>
</protein>